<sequence length="457" mass="53200">MWSFNGDEVNLGLDILNKNFKDILYPFQSRQSAPPLFLLLQKAISVIAKPFISLKILNFIASCASLFLFKRLLKTFPPFLQILLLAVFCFSPFIISNSLTLKQYSLDLTLGLVTVNYFVEHRSSYKTFLFFSIFCLLSNIGLFFCAAMSIFFLLQFFHEDKKKFSWNGIKRILPVLFAPLPYLLFFIWFIQQPGAETMKNYMVGYWSGAFMPIDISIFKWWAIQAKVITIFFFSTYWMVGVPLLMLFLLGVFSLYKNRHKVFMSPLLKIIMIYIFTSLVHILLSALKMYPFSDRLFLYLAPGIYLILGYGIQESLKIFRKKKQMKMAFYSIFLLLLCTILLYFNYLPGKANDVATLLRFVNSTEHAVLLTAKARQRTSKWLEFTCYEQEDSAKLLNSGTFDLITNTSENLLIAVQSEKYGHTEKLSRPEPIIYKLLAENKIDLYHRVGGYTIYKIKE</sequence>
<proteinExistence type="predicted"/>
<dbReference type="AlphaFoldDB" id="A0A2T6AJU0"/>
<comment type="caution">
    <text evidence="2">The sequence shown here is derived from an EMBL/GenBank/DDBJ whole genome shotgun (WGS) entry which is preliminary data.</text>
</comment>
<feature type="transmembrane region" description="Helical" evidence="1">
    <location>
        <begin position="202"/>
        <end position="222"/>
    </location>
</feature>
<keyword evidence="1" id="KW-1133">Transmembrane helix</keyword>
<gene>
    <name evidence="2" type="ORF">C8P64_0041</name>
</gene>
<feature type="transmembrane region" description="Helical" evidence="1">
    <location>
        <begin position="172"/>
        <end position="190"/>
    </location>
</feature>
<keyword evidence="3" id="KW-1185">Reference proteome</keyword>
<name>A0A2T6AJU0_9FLAO</name>
<evidence type="ECO:0000313" key="3">
    <source>
        <dbReference type="Proteomes" id="UP000244174"/>
    </source>
</evidence>
<feature type="transmembrane region" description="Helical" evidence="1">
    <location>
        <begin position="76"/>
        <end position="95"/>
    </location>
</feature>
<keyword evidence="1" id="KW-0812">Transmembrane</keyword>
<evidence type="ECO:0000313" key="2">
    <source>
        <dbReference type="EMBL" id="PTX44071.1"/>
    </source>
</evidence>
<feature type="transmembrane region" description="Helical" evidence="1">
    <location>
        <begin position="47"/>
        <end position="69"/>
    </location>
</feature>
<organism evidence="2 3">
    <name type="scientific">Christiangramia gaetbulicola</name>
    <dbReference type="NCBI Taxonomy" id="703340"/>
    <lineage>
        <taxon>Bacteria</taxon>
        <taxon>Pseudomonadati</taxon>
        <taxon>Bacteroidota</taxon>
        <taxon>Flavobacteriia</taxon>
        <taxon>Flavobacteriales</taxon>
        <taxon>Flavobacteriaceae</taxon>
        <taxon>Christiangramia</taxon>
    </lineage>
</organism>
<feature type="transmembrane region" description="Helical" evidence="1">
    <location>
        <begin position="228"/>
        <end position="254"/>
    </location>
</feature>
<dbReference type="Proteomes" id="UP000244174">
    <property type="component" value="Unassembled WGS sequence"/>
</dbReference>
<evidence type="ECO:0008006" key="4">
    <source>
        <dbReference type="Google" id="ProtNLM"/>
    </source>
</evidence>
<accession>A0A2T6AJU0</accession>
<keyword evidence="1" id="KW-0472">Membrane</keyword>
<dbReference type="EMBL" id="QBKQ01000001">
    <property type="protein sequence ID" value="PTX44071.1"/>
    <property type="molecule type" value="Genomic_DNA"/>
</dbReference>
<feature type="transmembrane region" description="Helical" evidence="1">
    <location>
        <begin position="327"/>
        <end position="345"/>
    </location>
</feature>
<protein>
    <recommendedName>
        <fullName evidence="4">Dolichyl-phosphate-mannose-protein mannosyltransferase</fullName>
    </recommendedName>
</protein>
<feature type="transmembrane region" description="Helical" evidence="1">
    <location>
        <begin position="128"/>
        <end position="152"/>
    </location>
</feature>
<feature type="transmembrane region" description="Helical" evidence="1">
    <location>
        <begin position="295"/>
        <end position="315"/>
    </location>
</feature>
<reference evidence="2 3" key="1">
    <citation type="submission" date="2018-04" db="EMBL/GenBank/DDBJ databases">
        <title>Genomic Encyclopedia of Archaeal and Bacterial Type Strains, Phase II (KMG-II): from individual species to whole genera.</title>
        <authorList>
            <person name="Goeker M."/>
        </authorList>
    </citation>
    <scope>NUCLEOTIDE SEQUENCE [LARGE SCALE GENOMIC DNA]</scope>
    <source>
        <strain evidence="2 3">DSM 23082</strain>
    </source>
</reference>
<feature type="transmembrane region" description="Helical" evidence="1">
    <location>
        <begin position="266"/>
        <end position="289"/>
    </location>
</feature>
<evidence type="ECO:0000256" key="1">
    <source>
        <dbReference type="SAM" id="Phobius"/>
    </source>
</evidence>